<dbReference type="EMBL" id="JARYZI010000005">
    <property type="protein sequence ID" value="MDH8678292.1"/>
    <property type="molecule type" value="Genomic_DNA"/>
</dbReference>
<protein>
    <submittedName>
        <fullName evidence="2">DUF2007 domain-containing protein</fullName>
    </submittedName>
</protein>
<organism evidence="2 3">
    <name type="scientific">Fusibacter bizertensis</name>
    <dbReference type="NCBI Taxonomy" id="1488331"/>
    <lineage>
        <taxon>Bacteria</taxon>
        <taxon>Bacillati</taxon>
        <taxon>Bacillota</taxon>
        <taxon>Clostridia</taxon>
        <taxon>Eubacteriales</taxon>
        <taxon>Eubacteriales Family XII. Incertae Sedis</taxon>
        <taxon>Fusibacter</taxon>
    </lineage>
</organism>
<name>A0ABT6NCY9_9FIRM</name>
<comment type="caution">
    <text evidence="2">The sequence shown here is derived from an EMBL/GenBank/DDBJ whole genome shotgun (WGS) entry which is preliminary data.</text>
</comment>
<accession>A0ABT6NCY9</accession>
<dbReference type="InterPro" id="IPR018551">
    <property type="entry name" value="DUF2007"/>
</dbReference>
<gene>
    <name evidence="2" type="ORF">QE109_09045</name>
</gene>
<evidence type="ECO:0000313" key="3">
    <source>
        <dbReference type="Proteomes" id="UP001158045"/>
    </source>
</evidence>
<evidence type="ECO:0000313" key="2">
    <source>
        <dbReference type="EMBL" id="MDH8678292.1"/>
    </source>
</evidence>
<reference evidence="2 3" key="1">
    <citation type="submission" date="2023-04" db="EMBL/GenBank/DDBJ databases">
        <title>Fusibacter bizertensis strain WBS, isolated from littoral bottom sediments of the Arctic seas - biochemical and genomic analysis.</title>
        <authorList>
            <person name="Brioukhanov A.L."/>
        </authorList>
    </citation>
    <scope>NUCLEOTIDE SEQUENCE [LARGE SCALE GENOMIC DNA]</scope>
    <source>
        <strain evidence="2 3">WBS</strain>
    </source>
</reference>
<dbReference type="RefSeq" id="WP_281094133.1">
    <property type="nucleotide sequence ID" value="NZ_JARYZI010000005.1"/>
</dbReference>
<feature type="domain" description="DUF2007" evidence="1">
    <location>
        <begin position="2"/>
        <end position="64"/>
    </location>
</feature>
<sequence>MTYLATVDDNMEIEMLKEVFENNKIGLMTKHRETGEFMMLSAGMSMFGSDLYVNEDDYDKALELYNAYFNADHPISDSKLEELALNAKPIPDESESEE</sequence>
<proteinExistence type="predicted"/>
<keyword evidence="3" id="KW-1185">Reference proteome</keyword>
<dbReference type="Proteomes" id="UP001158045">
    <property type="component" value="Unassembled WGS sequence"/>
</dbReference>
<dbReference type="InterPro" id="IPR011322">
    <property type="entry name" value="N-reg_PII-like_a/b"/>
</dbReference>
<dbReference type="Pfam" id="PF09413">
    <property type="entry name" value="DUF2007"/>
    <property type="match status" value="1"/>
</dbReference>
<evidence type="ECO:0000259" key="1">
    <source>
        <dbReference type="Pfam" id="PF09413"/>
    </source>
</evidence>
<dbReference type="SUPFAM" id="SSF54913">
    <property type="entry name" value="GlnB-like"/>
    <property type="match status" value="1"/>
</dbReference>